<dbReference type="EMBL" id="GEDG01025008">
    <property type="protein sequence ID" value="JAP15551.1"/>
    <property type="molecule type" value="Transcribed_RNA"/>
</dbReference>
<organism evidence="1">
    <name type="scientific">Solanum chacoense</name>
    <name type="common">Chaco potato</name>
    <dbReference type="NCBI Taxonomy" id="4108"/>
    <lineage>
        <taxon>Eukaryota</taxon>
        <taxon>Viridiplantae</taxon>
        <taxon>Streptophyta</taxon>
        <taxon>Embryophyta</taxon>
        <taxon>Tracheophyta</taxon>
        <taxon>Spermatophyta</taxon>
        <taxon>Magnoliopsida</taxon>
        <taxon>eudicotyledons</taxon>
        <taxon>Gunneridae</taxon>
        <taxon>Pentapetalae</taxon>
        <taxon>asterids</taxon>
        <taxon>lamiids</taxon>
        <taxon>Solanales</taxon>
        <taxon>Solanaceae</taxon>
        <taxon>Solanoideae</taxon>
        <taxon>Solaneae</taxon>
        <taxon>Solanum</taxon>
    </lineage>
</organism>
<evidence type="ECO:0000313" key="1">
    <source>
        <dbReference type="EMBL" id="JAP15551.1"/>
    </source>
</evidence>
<proteinExistence type="predicted"/>
<sequence>MKTLSYLLTSLLCDEDEVQSNIRVVRSSIPIYLNRFTYNEYLQAHKKYCSHTPKEKYYDHKPFHAVEELGEGKVKKL</sequence>
<accession>A0A0V0H5C2</accession>
<protein>
    <submittedName>
        <fullName evidence="1">Putative ovule protein</fullName>
    </submittedName>
</protein>
<name>A0A0V0H5C2_SOLCH</name>
<reference evidence="1" key="1">
    <citation type="submission" date="2015-12" db="EMBL/GenBank/DDBJ databases">
        <title>Gene expression during late stages of embryo sac development: a critical building block for successful pollen-pistil interactions.</title>
        <authorList>
            <person name="Liu Y."/>
            <person name="Joly V."/>
            <person name="Sabar M."/>
            <person name="Matton D.P."/>
        </authorList>
    </citation>
    <scope>NUCLEOTIDE SEQUENCE</scope>
</reference>
<feature type="non-terminal residue" evidence="1">
    <location>
        <position position="77"/>
    </location>
</feature>
<dbReference type="AlphaFoldDB" id="A0A0V0H5C2"/>